<dbReference type="PROSITE" id="PS50293">
    <property type="entry name" value="TPR_REGION"/>
    <property type="match status" value="2"/>
</dbReference>
<gene>
    <name evidence="3" type="ORF">S01H1_28686</name>
</gene>
<evidence type="ECO:0000256" key="1">
    <source>
        <dbReference type="ARBA" id="ARBA00022737"/>
    </source>
</evidence>
<reference evidence="3" key="1">
    <citation type="journal article" date="2014" name="Front. Microbiol.">
        <title>High frequency of phylogenetically diverse reductive dehalogenase-homologous genes in deep subseafloor sedimentary metagenomes.</title>
        <authorList>
            <person name="Kawai M."/>
            <person name="Futagami T."/>
            <person name="Toyoda A."/>
            <person name="Takaki Y."/>
            <person name="Nishi S."/>
            <person name="Hori S."/>
            <person name="Arai W."/>
            <person name="Tsubouchi T."/>
            <person name="Morono Y."/>
            <person name="Uchiyama I."/>
            <person name="Ito T."/>
            <person name="Fujiyama A."/>
            <person name="Inagaki F."/>
            <person name="Takami H."/>
        </authorList>
    </citation>
    <scope>NUCLEOTIDE SEQUENCE</scope>
    <source>
        <strain evidence="3">Expedition CK06-06</strain>
    </source>
</reference>
<evidence type="ECO:0000256" key="2">
    <source>
        <dbReference type="ARBA" id="ARBA00022803"/>
    </source>
</evidence>
<dbReference type="InterPro" id="IPR051685">
    <property type="entry name" value="Ycf3/AcsC/BcsC/TPR_MFPF"/>
</dbReference>
<sequence length="74" mass="8359">MINPNDEKVWVHKGIALGRLGKSEEAIKCFDNAIEINPDYEEAWYNKGVALNYLGKSGEAIKCYNKALNIKRSD</sequence>
<dbReference type="SMART" id="SM00028">
    <property type="entry name" value="TPR"/>
    <property type="match status" value="2"/>
</dbReference>
<dbReference type="PROSITE" id="PS50005">
    <property type="entry name" value="TPR"/>
    <property type="match status" value="1"/>
</dbReference>
<dbReference type="SUPFAM" id="SSF48452">
    <property type="entry name" value="TPR-like"/>
    <property type="match status" value="1"/>
</dbReference>
<proteinExistence type="predicted"/>
<organism evidence="3">
    <name type="scientific">marine sediment metagenome</name>
    <dbReference type="NCBI Taxonomy" id="412755"/>
    <lineage>
        <taxon>unclassified sequences</taxon>
        <taxon>metagenomes</taxon>
        <taxon>ecological metagenomes</taxon>
    </lineage>
</organism>
<comment type="caution">
    <text evidence="3">The sequence shown here is derived from an EMBL/GenBank/DDBJ whole genome shotgun (WGS) entry which is preliminary data.</text>
</comment>
<name>X0SYR7_9ZZZZ</name>
<protein>
    <submittedName>
        <fullName evidence="3">Uncharacterized protein</fullName>
    </submittedName>
</protein>
<dbReference type="AlphaFoldDB" id="X0SYR7"/>
<dbReference type="EMBL" id="BARS01017546">
    <property type="protein sequence ID" value="GAF86109.1"/>
    <property type="molecule type" value="Genomic_DNA"/>
</dbReference>
<accession>X0SYR7</accession>
<evidence type="ECO:0000313" key="3">
    <source>
        <dbReference type="EMBL" id="GAF86109.1"/>
    </source>
</evidence>
<dbReference type="PANTHER" id="PTHR44943:SF8">
    <property type="entry name" value="TPR REPEAT-CONTAINING PROTEIN MJ0263"/>
    <property type="match status" value="1"/>
</dbReference>
<keyword evidence="2" id="KW-0802">TPR repeat</keyword>
<dbReference type="PANTHER" id="PTHR44943">
    <property type="entry name" value="CELLULOSE SYNTHASE OPERON PROTEIN C"/>
    <property type="match status" value="1"/>
</dbReference>
<dbReference type="InterPro" id="IPR011990">
    <property type="entry name" value="TPR-like_helical_dom_sf"/>
</dbReference>
<keyword evidence="1" id="KW-0677">Repeat</keyword>
<dbReference type="Pfam" id="PF13414">
    <property type="entry name" value="TPR_11"/>
    <property type="match status" value="1"/>
</dbReference>
<dbReference type="Gene3D" id="1.25.40.10">
    <property type="entry name" value="Tetratricopeptide repeat domain"/>
    <property type="match status" value="1"/>
</dbReference>
<dbReference type="InterPro" id="IPR019734">
    <property type="entry name" value="TPR_rpt"/>
</dbReference>